<organism evidence="7 8">
    <name type="scientific">Polypedilum vanderplanki</name>
    <name type="common">Sleeping chironomid midge</name>
    <dbReference type="NCBI Taxonomy" id="319348"/>
    <lineage>
        <taxon>Eukaryota</taxon>
        <taxon>Metazoa</taxon>
        <taxon>Ecdysozoa</taxon>
        <taxon>Arthropoda</taxon>
        <taxon>Hexapoda</taxon>
        <taxon>Insecta</taxon>
        <taxon>Pterygota</taxon>
        <taxon>Neoptera</taxon>
        <taxon>Endopterygota</taxon>
        <taxon>Diptera</taxon>
        <taxon>Nematocera</taxon>
        <taxon>Chironomoidea</taxon>
        <taxon>Chironomidae</taxon>
        <taxon>Chironominae</taxon>
        <taxon>Polypedilum</taxon>
        <taxon>Polypedilum</taxon>
    </lineage>
</organism>
<keyword evidence="8" id="KW-1185">Reference proteome</keyword>
<gene>
    <name evidence="7" type="ORF">PVAND_006206</name>
</gene>
<reference evidence="7" key="1">
    <citation type="submission" date="2021-03" db="EMBL/GenBank/DDBJ databases">
        <title>Chromosome level genome of the anhydrobiotic midge Polypedilum vanderplanki.</title>
        <authorList>
            <person name="Yoshida Y."/>
            <person name="Kikawada T."/>
            <person name="Gusev O."/>
        </authorList>
    </citation>
    <scope>NUCLEOTIDE SEQUENCE</scope>
    <source>
        <strain evidence="7">NIAS01</strain>
        <tissue evidence="7">Whole body or cell culture</tissue>
    </source>
</reference>
<dbReference type="Pfam" id="PF04117">
    <property type="entry name" value="Mpv17_PMP22"/>
    <property type="match status" value="1"/>
</dbReference>
<dbReference type="OrthoDB" id="430207at2759"/>
<evidence type="ECO:0000256" key="1">
    <source>
        <dbReference type="ARBA" id="ARBA00004141"/>
    </source>
</evidence>
<keyword evidence="4 6" id="KW-1133">Transmembrane helix</keyword>
<evidence type="ECO:0000256" key="5">
    <source>
        <dbReference type="ARBA" id="ARBA00023136"/>
    </source>
</evidence>
<protein>
    <recommendedName>
        <fullName evidence="9">Mpv17-like protein</fullName>
    </recommendedName>
</protein>
<evidence type="ECO:0000256" key="4">
    <source>
        <dbReference type="ARBA" id="ARBA00022989"/>
    </source>
</evidence>
<comment type="subcellular location">
    <subcellularLocation>
        <location evidence="1">Membrane</location>
        <topology evidence="1">Multi-pass membrane protein</topology>
    </subcellularLocation>
</comment>
<feature type="transmembrane region" description="Helical" evidence="6">
    <location>
        <begin position="157"/>
        <end position="174"/>
    </location>
</feature>
<evidence type="ECO:0000256" key="2">
    <source>
        <dbReference type="ARBA" id="ARBA00006824"/>
    </source>
</evidence>
<dbReference type="PANTHER" id="PTHR11266:SF85">
    <property type="entry name" value="MPV17-LIKE PROTEIN"/>
    <property type="match status" value="1"/>
</dbReference>
<evidence type="ECO:0000313" key="8">
    <source>
        <dbReference type="Proteomes" id="UP001107558"/>
    </source>
</evidence>
<dbReference type="EMBL" id="JADBJN010000002">
    <property type="protein sequence ID" value="KAG5676365.1"/>
    <property type="molecule type" value="Genomic_DNA"/>
</dbReference>
<accession>A0A9J6C396</accession>
<name>A0A9J6C396_POLVA</name>
<dbReference type="PANTHER" id="PTHR11266">
    <property type="entry name" value="PEROXISOMAL MEMBRANE PROTEIN 2, PXMP2 MPV17"/>
    <property type="match status" value="1"/>
</dbReference>
<evidence type="ECO:0000256" key="6">
    <source>
        <dbReference type="RuleBase" id="RU363053"/>
    </source>
</evidence>
<evidence type="ECO:0008006" key="9">
    <source>
        <dbReference type="Google" id="ProtNLM"/>
    </source>
</evidence>
<dbReference type="AlphaFoldDB" id="A0A9J6C396"/>
<feature type="transmembrane region" description="Helical" evidence="6">
    <location>
        <begin position="54"/>
        <end position="73"/>
    </location>
</feature>
<dbReference type="GO" id="GO:0016020">
    <property type="term" value="C:membrane"/>
    <property type="evidence" value="ECO:0007669"/>
    <property type="project" value="UniProtKB-SubCell"/>
</dbReference>
<sequence length="186" mass="21728">MALFAAARSFFRKHPLIANCSTYGLLYVGAEFSQQTVTKKFLTSPSQDIDKPTLVRYAVMGTFIYSPILYNWYKWLDGRFPGIARKTILKKLVLDQFLLTPPLLVIFYTGMSLMELKFDDPFEECRKKFVTTFQRSCMFWLPAQTVNFILIPPAFRVIYMGFASFCWVNILCFLKRQKLEEFEVAN</sequence>
<comment type="caution">
    <text evidence="7">The sequence shown here is derived from an EMBL/GenBank/DDBJ whole genome shotgun (WGS) entry which is preliminary data.</text>
</comment>
<keyword evidence="3 6" id="KW-0812">Transmembrane</keyword>
<evidence type="ECO:0000256" key="3">
    <source>
        <dbReference type="ARBA" id="ARBA00022692"/>
    </source>
</evidence>
<comment type="similarity">
    <text evidence="2 6">Belongs to the peroxisomal membrane protein PXMP2/4 family.</text>
</comment>
<dbReference type="Proteomes" id="UP001107558">
    <property type="component" value="Chromosome 2"/>
</dbReference>
<feature type="transmembrane region" description="Helical" evidence="6">
    <location>
        <begin position="93"/>
        <end position="111"/>
    </location>
</feature>
<evidence type="ECO:0000313" key="7">
    <source>
        <dbReference type="EMBL" id="KAG5676365.1"/>
    </source>
</evidence>
<proteinExistence type="inferred from homology"/>
<dbReference type="InterPro" id="IPR007248">
    <property type="entry name" value="Mpv17_PMP22"/>
</dbReference>
<dbReference type="GO" id="GO:0005739">
    <property type="term" value="C:mitochondrion"/>
    <property type="evidence" value="ECO:0007669"/>
    <property type="project" value="TreeGrafter"/>
</dbReference>
<keyword evidence="5 6" id="KW-0472">Membrane</keyword>